<dbReference type="Proteomes" id="UP001057877">
    <property type="component" value="Chromosome"/>
</dbReference>
<dbReference type="Pfam" id="PF13620">
    <property type="entry name" value="CarboxypepD_reg"/>
    <property type="match status" value="1"/>
</dbReference>
<dbReference type="EMBL" id="CP091430">
    <property type="protein sequence ID" value="UVI29591.1"/>
    <property type="molecule type" value="Genomic_DNA"/>
</dbReference>
<name>A0ABY5S6P4_9BACL</name>
<reference evidence="1" key="1">
    <citation type="submission" date="2022-01" db="EMBL/GenBank/DDBJ databases">
        <title>Paenibacillus spongiae sp. nov., isolated from marine sponge.</title>
        <authorList>
            <person name="Li Z."/>
            <person name="Zhang M."/>
        </authorList>
    </citation>
    <scope>NUCLEOTIDE SEQUENCE</scope>
    <source>
        <strain evidence="1">PHS-Z3</strain>
    </source>
</reference>
<dbReference type="SUPFAM" id="SSF48452">
    <property type="entry name" value="TPR-like"/>
    <property type="match status" value="1"/>
</dbReference>
<protein>
    <submittedName>
        <fullName evidence="1">Carboxypeptidase regulatory-like domain-containing protein</fullName>
    </submittedName>
</protein>
<sequence>MKMKIKVKVKHLVLTLLALGALILLTDNVLLPQWRHLAAGGQPAEGTDGIGSKAELLEALAHPKNDKQKWLLIRDYIIENGAESIVRDVDLTVGPGFTQSGGGVTGEHSLKDPLSWAERLPYLEQYVEGGPVDGYYVRAAKQVAFYYGNYGQPDKAIEQLELANKRINDAPSHDNYYVKEIWLAQAKLLAEQDDKAAALETLDRLTKAYAASDTHLNGEIVRIRAQLLMSEGNLKEALAQVKRQVKEEKQFWEEVTKDFLGKEAPLSLMAEQLTMLRDELERVLKQGGEVSEVSGTVKRSDGTPMPGVAVFLRQREAVNHSVLEGEPYQTVTGADGSFSFRGVLEGSYQIFLGFKYDQIDGYTWPVEPDTWIDVKGGAASAEQLIVLTPLIELMSPVNQQNVTGSDIEFRWEEIEGAAYYNLEGAIPIKNGSVHPTIRTHVKGNQIRIPLEELYETVAGISFGETGDWRSVSPEPLLGFADTENRFSWGVQAFDANGRLLTRSGGYRLREETVGNLPFFYIKERTMTKADHLLRKGKMDEAFDAYKEDYEQDAGDVHSLQMMIRMLEAKVSVMDEKRYEDEALTYLQKLGELRPSAAVLSRLAGYYYEREDWPAYHEAIAEYLRVSPVPLNEYEQSVYATALMRQGKLEEALGRYKQALQKDISHRFVGNYVAILIYSNKTLLPAIEAAEQYPERSYGPEKNDWSELLRNMQEEGEQFKDPQAANKPVAGQAGRIGEGLAGQKAGNGDGWEAYRMELNRQLDLYFQGEEEKLETWLSEAAGTPAMKNFIRALLTVG</sequence>
<evidence type="ECO:0000313" key="1">
    <source>
        <dbReference type="EMBL" id="UVI29591.1"/>
    </source>
</evidence>
<proteinExistence type="predicted"/>
<accession>A0ABY5S6P4</accession>
<gene>
    <name evidence="1" type="ORF">L1F29_29945</name>
</gene>
<dbReference type="Gene3D" id="1.25.40.10">
    <property type="entry name" value="Tetratricopeptide repeat domain"/>
    <property type="match status" value="1"/>
</dbReference>
<evidence type="ECO:0000313" key="2">
    <source>
        <dbReference type="Proteomes" id="UP001057877"/>
    </source>
</evidence>
<dbReference type="Gene3D" id="1.25.40.1040">
    <property type="match status" value="1"/>
</dbReference>
<organism evidence="1 2">
    <name type="scientific">Paenibacillus spongiae</name>
    <dbReference type="NCBI Taxonomy" id="2909671"/>
    <lineage>
        <taxon>Bacteria</taxon>
        <taxon>Bacillati</taxon>
        <taxon>Bacillota</taxon>
        <taxon>Bacilli</taxon>
        <taxon>Bacillales</taxon>
        <taxon>Paenibacillaceae</taxon>
        <taxon>Paenibacillus</taxon>
    </lineage>
</organism>
<dbReference type="Gene3D" id="2.60.40.1120">
    <property type="entry name" value="Carboxypeptidase-like, regulatory domain"/>
    <property type="match status" value="1"/>
</dbReference>
<dbReference type="InterPro" id="IPR013784">
    <property type="entry name" value="Carb-bd-like_fold"/>
</dbReference>
<dbReference type="RefSeq" id="WP_258385680.1">
    <property type="nucleotide sequence ID" value="NZ_CP091430.1"/>
</dbReference>
<keyword evidence="2" id="KW-1185">Reference proteome</keyword>
<dbReference type="InterPro" id="IPR011990">
    <property type="entry name" value="TPR-like_helical_dom_sf"/>
</dbReference>
<dbReference type="SUPFAM" id="SSF49452">
    <property type="entry name" value="Starch-binding domain-like"/>
    <property type="match status" value="1"/>
</dbReference>